<evidence type="ECO:0000313" key="1">
    <source>
        <dbReference type="EMBL" id="ODR45091.1"/>
    </source>
</evidence>
<dbReference type="Proteomes" id="UP000094869">
    <property type="component" value="Unassembled WGS sequence"/>
</dbReference>
<organism evidence="1 2">
    <name type="scientific">Eisenbergiella tayi</name>
    <dbReference type="NCBI Taxonomy" id="1432052"/>
    <lineage>
        <taxon>Bacteria</taxon>
        <taxon>Bacillati</taxon>
        <taxon>Bacillota</taxon>
        <taxon>Clostridia</taxon>
        <taxon>Lachnospirales</taxon>
        <taxon>Lachnospiraceae</taxon>
        <taxon>Eisenbergiella</taxon>
    </lineage>
</organism>
<gene>
    <name evidence="1" type="ORF">BEI63_30605</name>
</gene>
<proteinExistence type="predicted"/>
<name>A0ABX3AAX0_9FIRM</name>
<protein>
    <submittedName>
        <fullName evidence="1">Uncharacterized protein</fullName>
    </submittedName>
</protein>
<comment type="caution">
    <text evidence="1">The sequence shown here is derived from an EMBL/GenBank/DDBJ whole genome shotgun (WGS) entry which is preliminary data.</text>
</comment>
<dbReference type="RefSeq" id="WP_069408923.1">
    <property type="nucleotide sequence ID" value="NZ_MEHD01000054.1"/>
</dbReference>
<dbReference type="EMBL" id="MEHD01000054">
    <property type="protein sequence ID" value="ODR45091.1"/>
    <property type="molecule type" value="Genomic_DNA"/>
</dbReference>
<accession>A0ABX3AAX0</accession>
<evidence type="ECO:0000313" key="2">
    <source>
        <dbReference type="Proteomes" id="UP000094869"/>
    </source>
</evidence>
<keyword evidence="2" id="KW-1185">Reference proteome</keyword>
<sequence>MSDFVAAKYILDNMKNGIAPDNVEAINVMAMDGGAKIRVRPPKDTVIDNQLICTVKGYRLLIKEGTAPETEDDGTLIEEVTQLDKYKANALLHSGLVNGTTYYVAAFPFNDYGLFNRNAANVAKVVPQAYTLFGYYDDLTDSNPETKIHYIEMNAGFEPMRVVADNTGGWTEGTWSEENCWILRGNRPYMVKNDGTIDYELCHTDYSKKIDGVTASDVSNATYAGNAMATIPLIWVKRYTEDNKQYHLFCDTQLDDDFTAGAFTRADGSIEPYTFYPMFTGSLILNKLRSIAGQGQMTSQTGTNEITFAKNNGALWNTGYFSIVQLRWELETLFTRSTNKQDACGYGNYTGGTQANNLSRTGTLLTGGRFYGYGSKVNKPRKFMHCEQQAGAWERINGLLYVGGKYYVKESEPYNETGDGYINTGLSMSGTSGGYIKKQVMTKQGCFPTELGGSSDTYYCCGGWYNAGQVDHALVDGSCADSLLCGGAVYVGSLVSVASWGFSARPYCKTPTTATASDIEA</sequence>
<reference evidence="1 2" key="1">
    <citation type="submission" date="2016-08" db="EMBL/GenBank/DDBJ databases">
        <title>Characterization of Isolates of Eisenbergiella tayi Derived from Blood Cultures, Using Whole Genome Sequencing.</title>
        <authorList>
            <person name="Bernier A.-M."/>
            <person name="Burdz T."/>
            <person name="Wiebe D."/>
            <person name="Bernard K."/>
        </authorList>
    </citation>
    <scope>NUCLEOTIDE SEQUENCE [LARGE SCALE GENOMIC DNA]</scope>
    <source>
        <strain evidence="1 2">NML120146</strain>
    </source>
</reference>